<gene>
    <name evidence="3" type="ORF">HGB41_10555</name>
</gene>
<evidence type="ECO:0000256" key="1">
    <source>
        <dbReference type="SAM" id="MobiDB-lite"/>
    </source>
</evidence>
<dbReference type="EMBL" id="JABAIV010000003">
    <property type="protein sequence ID" value="NNG23433.1"/>
    <property type="molecule type" value="Genomic_DNA"/>
</dbReference>
<dbReference type="AlphaFoldDB" id="A0A7Y2JZR8"/>
<dbReference type="SUPFAM" id="SSF51445">
    <property type="entry name" value="(Trans)glycosidases"/>
    <property type="match status" value="1"/>
</dbReference>
<sequence length="207" mass="21321">MAALTGFDTAQQMTRHAQALRRQGIDFVMRYYSHNAAKNLGAIEARALGAAGLQLGAVWESAGTHAGFFSRAQGQLDGASALQEARTVGQPAGSAIYFAVDYDPSQADIDGPVADYFAGVAAALGGGYRIGVYGSGLCCASLLERKAASCSWLSQSTGFAGSKAFASARRYDLIQALPSTISVDGGTLEVDPDTTNPAGDAGLFQPG</sequence>
<dbReference type="Pfam" id="PF08924">
    <property type="entry name" value="Rv2525c_GlyHyd-like"/>
    <property type="match status" value="1"/>
</dbReference>
<organism evidence="3 4">
    <name type="scientific">Telluria aromaticivorans</name>
    <dbReference type="NCBI Taxonomy" id="2725995"/>
    <lineage>
        <taxon>Bacteria</taxon>
        <taxon>Pseudomonadati</taxon>
        <taxon>Pseudomonadota</taxon>
        <taxon>Betaproteobacteria</taxon>
        <taxon>Burkholderiales</taxon>
        <taxon>Oxalobacteraceae</taxon>
        <taxon>Telluria group</taxon>
        <taxon>Telluria</taxon>
    </lineage>
</organism>
<reference evidence="3 4" key="1">
    <citation type="submission" date="2020-04" db="EMBL/GenBank/DDBJ databases">
        <title>Massilia sp. nov., a cold adapted bacteria isolated from Arctic soil.</title>
        <authorList>
            <person name="Son J."/>
            <person name="Ka J.-O."/>
        </authorList>
    </citation>
    <scope>NUCLEOTIDE SEQUENCE [LARGE SCALE GENOMIC DNA]</scope>
    <source>
        <strain evidence="3 4">ML15P13</strain>
    </source>
</reference>
<feature type="region of interest" description="Disordered" evidence="1">
    <location>
        <begin position="185"/>
        <end position="207"/>
    </location>
</feature>
<evidence type="ECO:0000259" key="2">
    <source>
        <dbReference type="Pfam" id="PF08924"/>
    </source>
</evidence>
<dbReference type="Gene3D" id="3.20.20.80">
    <property type="entry name" value="Glycosidases"/>
    <property type="match status" value="1"/>
</dbReference>
<dbReference type="InterPro" id="IPR017853">
    <property type="entry name" value="GH"/>
</dbReference>
<dbReference type="RefSeq" id="WP_171083989.1">
    <property type="nucleotide sequence ID" value="NZ_JABAIV010000003.1"/>
</dbReference>
<dbReference type="Proteomes" id="UP000533905">
    <property type="component" value="Unassembled WGS sequence"/>
</dbReference>
<feature type="domain" description="Rv2525c-like glycoside hydrolase-like" evidence="2">
    <location>
        <begin position="18"/>
        <end position="163"/>
    </location>
</feature>
<protein>
    <submittedName>
        <fullName evidence="3">DUF1906 domain-containing protein</fullName>
    </submittedName>
</protein>
<accession>A0A7Y2JZR8</accession>
<keyword evidence="4" id="KW-1185">Reference proteome</keyword>
<proteinExistence type="predicted"/>
<dbReference type="InterPro" id="IPR015020">
    <property type="entry name" value="Rv2525c-like_Glyco_Hydro-like"/>
</dbReference>
<name>A0A7Y2JZR8_9BURK</name>
<comment type="caution">
    <text evidence="3">The sequence shown here is derived from an EMBL/GenBank/DDBJ whole genome shotgun (WGS) entry which is preliminary data.</text>
</comment>
<evidence type="ECO:0000313" key="4">
    <source>
        <dbReference type="Proteomes" id="UP000533905"/>
    </source>
</evidence>
<evidence type="ECO:0000313" key="3">
    <source>
        <dbReference type="EMBL" id="NNG23433.1"/>
    </source>
</evidence>